<dbReference type="GO" id="GO:0009401">
    <property type="term" value="P:phosphoenolpyruvate-dependent sugar phosphotransferase system"/>
    <property type="evidence" value="ECO:0007669"/>
    <property type="project" value="InterPro"/>
</dbReference>
<dbReference type="EC" id="2.7.1.121" evidence="3"/>
<dbReference type="SUPFAM" id="SSF53062">
    <property type="entry name" value="PTS system fructose IIA component-like"/>
    <property type="match status" value="1"/>
</dbReference>
<evidence type="ECO:0000256" key="3">
    <source>
        <dbReference type="ARBA" id="ARBA00012095"/>
    </source>
</evidence>
<sequence length="137" mass="13218">MSGEDRVVGVVLVSHSKAVAEAVAELAVGLTGDGPKVPVAAAGGTPDGGLGTSAELIASAAREVDRGAGVALLVDLGSAVLTVKALIAEGDELPAGARLVDAPFVEGTVAAVVSASAGADLAAVVAAAEEAYGYRKR</sequence>
<dbReference type="InterPro" id="IPR012844">
    <property type="entry name" value="DhaM_N"/>
</dbReference>
<dbReference type="EMBL" id="LJSN01000002">
    <property type="protein sequence ID" value="PNE41251.1"/>
    <property type="molecule type" value="Genomic_DNA"/>
</dbReference>
<dbReference type="InterPro" id="IPR004701">
    <property type="entry name" value="PTS_EIIA_man-typ"/>
</dbReference>
<dbReference type="GO" id="GO:0047324">
    <property type="term" value="F:phosphoenolpyruvate-glycerone phosphotransferase activity"/>
    <property type="evidence" value="ECO:0007669"/>
    <property type="project" value="UniProtKB-EC"/>
</dbReference>
<dbReference type="PANTHER" id="PTHR38594:SF1">
    <property type="entry name" value="PEP-DEPENDENT DIHYDROXYACETONE KINASE, PHOSPHORYL DONOR SUBUNIT DHAM"/>
    <property type="match status" value="1"/>
</dbReference>
<dbReference type="NCBIfam" id="TIGR02364">
    <property type="entry name" value="dha_pts"/>
    <property type="match status" value="1"/>
</dbReference>
<evidence type="ECO:0000256" key="5">
    <source>
        <dbReference type="ARBA" id="ARBA00046577"/>
    </source>
</evidence>
<dbReference type="GO" id="GO:0016020">
    <property type="term" value="C:membrane"/>
    <property type="evidence" value="ECO:0007669"/>
    <property type="project" value="InterPro"/>
</dbReference>
<evidence type="ECO:0000259" key="6">
    <source>
        <dbReference type="PROSITE" id="PS51096"/>
    </source>
</evidence>
<reference evidence="8" key="1">
    <citation type="submission" date="2015-09" db="EMBL/GenBank/DDBJ databases">
        <authorList>
            <person name="Graham D.E."/>
            <person name="Mahan K.M."/>
            <person name="Klingeman D.M."/>
            <person name="Fida T."/>
            <person name="Giannone R.J."/>
            <person name="Hettich R.L."/>
            <person name="Parry R.J."/>
            <person name="Spain J.C."/>
        </authorList>
    </citation>
    <scope>NUCLEOTIDE SEQUENCE [LARGE SCALE GENOMIC DNA]</scope>
    <source>
        <strain evidence="8">JCM 4701</strain>
    </source>
</reference>
<dbReference type="Pfam" id="PF03610">
    <property type="entry name" value="EIIA-man"/>
    <property type="match status" value="1"/>
</dbReference>
<dbReference type="InterPro" id="IPR039643">
    <property type="entry name" value="DhaM"/>
</dbReference>
<dbReference type="Proteomes" id="UP000236047">
    <property type="component" value="Unassembled WGS sequence"/>
</dbReference>
<dbReference type="AlphaFoldDB" id="A0A2N8PJS8"/>
<comment type="catalytic activity">
    <reaction evidence="1">
        <text>dihydroxyacetone + phosphoenolpyruvate = dihydroxyacetone phosphate + pyruvate</text>
        <dbReference type="Rhea" id="RHEA:18381"/>
        <dbReference type="ChEBI" id="CHEBI:15361"/>
        <dbReference type="ChEBI" id="CHEBI:16016"/>
        <dbReference type="ChEBI" id="CHEBI:57642"/>
        <dbReference type="ChEBI" id="CHEBI:58702"/>
        <dbReference type="EC" id="2.7.1.121"/>
    </reaction>
</comment>
<comment type="subunit">
    <text evidence="5">Homodimer. The dihydroxyacetone kinase complex is composed of a homodimer of DhaM, a homodimer of DhaK and the subunit DhaL.</text>
</comment>
<keyword evidence="8" id="KW-1185">Reference proteome</keyword>
<organism evidence="7 8">
    <name type="scientific">Streptomyces noursei</name>
    <name type="common">Streptomyces albulus</name>
    <dbReference type="NCBI Taxonomy" id="1971"/>
    <lineage>
        <taxon>Bacteria</taxon>
        <taxon>Bacillati</taxon>
        <taxon>Actinomycetota</taxon>
        <taxon>Actinomycetes</taxon>
        <taxon>Kitasatosporales</taxon>
        <taxon>Streptomycetaceae</taxon>
        <taxon>Streptomyces</taxon>
    </lineage>
</organism>
<evidence type="ECO:0000313" key="8">
    <source>
        <dbReference type="Proteomes" id="UP000236047"/>
    </source>
</evidence>
<dbReference type="PANTHER" id="PTHR38594">
    <property type="entry name" value="PEP-DEPENDENT DIHYDROXYACETONE KINASE, PHOSPHORYL DONOR SUBUNIT DHAM"/>
    <property type="match status" value="1"/>
</dbReference>
<evidence type="ECO:0000256" key="4">
    <source>
        <dbReference type="ARBA" id="ARBA00022679"/>
    </source>
</evidence>
<protein>
    <recommendedName>
        <fullName evidence="3">phosphoenolpyruvate--glycerone phosphotransferase</fullName>
        <ecNumber evidence="3">2.7.1.121</ecNumber>
    </recommendedName>
</protein>
<dbReference type="GO" id="GO:0019563">
    <property type="term" value="P:glycerol catabolic process"/>
    <property type="evidence" value="ECO:0007669"/>
    <property type="project" value="InterPro"/>
</dbReference>
<feature type="domain" description="PTS EIIA type-4" evidence="6">
    <location>
        <begin position="7"/>
        <end position="137"/>
    </location>
</feature>
<accession>A0A2N8PJS8</accession>
<comment type="caution">
    <text evidence="7">The sequence shown here is derived from an EMBL/GenBank/DDBJ whole genome shotgun (WGS) entry which is preliminary data.</text>
</comment>
<dbReference type="Gene3D" id="3.40.50.510">
    <property type="entry name" value="Phosphotransferase system, mannose-type IIA component"/>
    <property type="match status" value="1"/>
</dbReference>
<dbReference type="InterPro" id="IPR036662">
    <property type="entry name" value="PTS_EIIA_man-typ_sf"/>
</dbReference>
<name>A0A2N8PJS8_STRNR</name>
<evidence type="ECO:0000256" key="1">
    <source>
        <dbReference type="ARBA" id="ARBA00001113"/>
    </source>
</evidence>
<keyword evidence="4" id="KW-0808">Transferase</keyword>
<gene>
    <name evidence="7" type="ORF">AOB60_11205</name>
</gene>
<comment type="function">
    <text evidence="2">Component of the dihydroxyacetone kinase complex, which is responsible for the phosphoenolpyruvate (PEP)-dependent phosphorylation of dihydroxyacetone. DhaM serves as the phosphoryl donor. Is phosphorylated by phosphoenolpyruvate in an EI- and HPr-dependent reaction, and a phosphorelay system on histidine residues finally leads to phosphoryl transfer to DhaL and dihydroxyacetone.</text>
</comment>
<evidence type="ECO:0000313" key="7">
    <source>
        <dbReference type="EMBL" id="PNE41251.1"/>
    </source>
</evidence>
<dbReference type="RefSeq" id="WP_102923607.1">
    <property type="nucleotide sequence ID" value="NZ_LJSN01000002.1"/>
</dbReference>
<dbReference type="PROSITE" id="PS51096">
    <property type="entry name" value="PTS_EIIA_TYPE_4"/>
    <property type="match status" value="1"/>
</dbReference>
<proteinExistence type="predicted"/>
<evidence type="ECO:0000256" key="2">
    <source>
        <dbReference type="ARBA" id="ARBA00002788"/>
    </source>
</evidence>